<gene>
    <name evidence="16" type="ORF">UY76_C0043G0009</name>
</gene>
<organism evidence="16 17">
    <name type="scientific">Candidatus Uhrbacteria bacterium GW2011_GWA2_52_8d</name>
    <dbReference type="NCBI Taxonomy" id="1618979"/>
    <lineage>
        <taxon>Bacteria</taxon>
        <taxon>Candidatus Uhriibacteriota</taxon>
    </lineage>
</organism>
<keyword evidence="4 16" id="KW-0808">Transferase</keyword>
<accession>A0A0G2AHN9</accession>
<evidence type="ECO:0000259" key="15">
    <source>
        <dbReference type="PROSITE" id="PS51918"/>
    </source>
</evidence>
<dbReference type="InterPro" id="IPR023404">
    <property type="entry name" value="rSAM_horseshoe"/>
</dbReference>
<keyword evidence="3" id="KW-0004">4Fe-4S</keyword>
<feature type="domain" description="TRAM" evidence="13">
    <location>
        <begin position="381"/>
        <end position="447"/>
    </location>
</feature>
<dbReference type="InterPro" id="IPR006638">
    <property type="entry name" value="Elp3/MiaA/NifB-like_rSAM"/>
</dbReference>
<dbReference type="GO" id="GO:0051539">
    <property type="term" value="F:4 iron, 4 sulfur cluster binding"/>
    <property type="evidence" value="ECO:0007669"/>
    <property type="project" value="UniProtKB-KW"/>
</dbReference>
<evidence type="ECO:0000256" key="10">
    <source>
        <dbReference type="ARBA" id="ARBA00068570"/>
    </source>
</evidence>
<dbReference type="Gene3D" id="3.40.50.12160">
    <property type="entry name" value="Methylthiotransferase, N-terminal domain"/>
    <property type="match status" value="1"/>
</dbReference>
<dbReference type="Gene3D" id="3.80.30.20">
    <property type="entry name" value="tm_1862 like domain"/>
    <property type="match status" value="1"/>
</dbReference>
<evidence type="ECO:0000256" key="9">
    <source>
        <dbReference type="ARBA" id="ARBA00033765"/>
    </source>
</evidence>
<evidence type="ECO:0000313" key="17">
    <source>
        <dbReference type="Proteomes" id="UP000034054"/>
    </source>
</evidence>
<dbReference type="InterPro" id="IPR020612">
    <property type="entry name" value="Methylthiotransferase_CS"/>
</dbReference>
<dbReference type="GO" id="GO:0046872">
    <property type="term" value="F:metal ion binding"/>
    <property type="evidence" value="ECO:0007669"/>
    <property type="project" value="UniProtKB-KW"/>
</dbReference>
<protein>
    <recommendedName>
        <fullName evidence="10">tRNA-2-methylthio-N(6)-dimethylallyladenosine synthase</fullName>
        <ecNumber evidence="9">2.8.4.3</ecNumber>
    </recommendedName>
    <alternativeName>
        <fullName evidence="12">(Dimethylallyl)adenosine tRNA methylthiotransferase MiaB</fullName>
    </alternativeName>
    <alternativeName>
        <fullName evidence="11">tRNA-i(6)A37 methylthiotransferase</fullName>
    </alternativeName>
</protein>
<dbReference type="InterPro" id="IPR013848">
    <property type="entry name" value="Methylthiotransferase_N"/>
</dbReference>
<dbReference type="EC" id="2.8.4.3" evidence="9"/>
<evidence type="ECO:0000256" key="2">
    <source>
        <dbReference type="ARBA" id="ARBA00003234"/>
    </source>
</evidence>
<dbReference type="SFLD" id="SFLDG01082">
    <property type="entry name" value="B12-binding_domain_containing"/>
    <property type="match status" value="1"/>
</dbReference>
<dbReference type="PATRIC" id="fig|1618979.3.peg.595"/>
<dbReference type="NCBIfam" id="TIGR00089">
    <property type="entry name" value="MiaB/RimO family radical SAM methylthiotransferase"/>
    <property type="match status" value="1"/>
</dbReference>
<dbReference type="PROSITE" id="PS01278">
    <property type="entry name" value="MTTASE_RADICAL"/>
    <property type="match status" value="1"/>
</dbReference>
<sequence length="447" mass="50843">MDGYRYHLITYGCQMNKNDSERMEALLKGVGLSPTDVKEEADVLLVNTCSVRQSAEDRVFSVVATFAGLKELNPELIVGITGCMPGRDRDGAIRKRLPIVDLYFPTKDMGQLPRWLGELRPELVNSADTVEDYMKIHPDREVTRQAYVSIQTGCNKFCTYCVVPFARGLEKNRPLKDILDEIQDLALHGCVEVTLLGQTVNSYRAPDPEHFSTNNPYKDHFAALLWEVNQIEGISRLHFTAPHPLHMTDEVIDAMTLPTHLNYIHLPVQAGDDDVLCRMNRRYTAEQFLEVVDRLRAKIPNIAIGTDIIVGFCGESSEAFEKTVELYEKVRFDISYTARYSTRSGTAAWRAFKDDVTHEEKKRRWEVLQGVQERIVYEKNQVYVGKTVSILVDRYEPPKIFGGLDTCYGNSREMKLTRFAASKEYVGKIVDVKITKADMWVLEGGLV</sequence>
<dbReference type="PANTHER" id="PTHR43020">
    <property type="entry name" value="CDK5 REGULATORY SUBUNIT-ASSOCIATED PROTEIN 1"/>
    <property type="match status" value="1"/>
</dbReference>
<dbReference type="InterPro" id="IPR038135">
    <property type="entry name" value="Methylthiotransferase_N_sf"/>
</dbReference>
<dbReference type="FunFam" id="3.80.30.20:FF:000001">
    <property type="entry name" value="tRNA-2-methylthio-N(6)-dimethylallyladenosine synthase 2"/>
    <property type="match status" value="1"/>
</dbReference>
<dbReference type="Proteomes" id="UP000034054">
    <property type="component" value="Unassembled WGS sequence"/>
</dbReference>
<dbReference type="NCBIfam" id="TIGR01574">
    <property type="entry name" value="miaB-methiolase"/>
    <property type="match status" value="1"/>
</dbReference>
<dbReference type="SFLD" id="SFLDS00029">
    <property type="entry name" value="Radical_SAM"/>
    <property type="match status" value="1"/>
</dbReference>
<dbReference type="FunFam" id="3.40.50.12160:FF:000003">
    <property type="entry name" value="CDK5 regulatory subunit-associated protein 1"/>
    <property type="match status" value="1"/>
</dbReference>
<comment type="function">
    <text evidence="2">Catalyzes the methylthiolation of N6-(dimethylallyl)adenosine (i(6)A), leading to the formation of 2-methylthio-N6-(dimethylallyl)adenosine (ms(2)i(6)A) at position 37 in tRNAs that read codons beginning with uridine.</text>
</comment>
<evidence type="ECO:0000256" key="5">
    <source>
        <dbReference type="ARBA" id="ARBA00022691"/>
    </source>
</evidence>
<evidence type="ECO:0000256" key="7">
    <source>
        <dbReference type="ARBA" id="ARBA00023004"/>
    </source>
</evidence>
<dbReference type="SFLD" id="SFLDG01061">
    <property type="entry name" value="methylthiotransferase"/>
    <property type="match status" value="1"/>
</dbReference>
<evidence type="ECO:0000256" key="1">
    <source>
        <dbReference type="ARBA" id="ARBA00001966"/>
    </source>
</evidence>
<keyword evidence="7" id="KW-0408">Iron</keyword>
<evidence type="ECO:0000256" key="8">
    <source>
        <dbReference type="ARBA" id="ARBA00023014"/>
    </source>
</evidence>
<feature type="domain" description="Radical SAM core" evidence="15">
    <location>
        <begin position="140"/>
        <end position="378"/>
    </location>
</feature>
<feature type="domain" description="MTTase N-terminal" evidence="14">
    <location>
        <begin position="4"/>
        <end position="121"/>
    </location>
</feature>
<dbReference type="InterPro" id="IPR002792">
    <property type="entry name" value="TRAM_dom"/>
</dbReference>
<evidence type="ECO:0000256" key="6">
    <source>
        <dbReference type="ARBA" id="ARBA00022723"/>
    </source>
</evidence>
<comment type="caution">
    <text evidence="16">The sequence shown here is derived from an EMBL/GenBank/DDBJ whole genome shotgun (WGS) entry which is preliminary data.</text>
</comment>
<evidence type="ECO:0000256" key="11">
    <source>
        <dbReference type="ARBA" id="ARBA00080698"/>
    </source>
</evidence>
<comment type="cofactor">
    <cofactor evidence="1">
        <name>[4Fe-4S] cluster</name>
        <dbReference type="ChEBI" id="CHEBI:49883"/>
    </cofactor>
</comment>
<dbReference type="InterPro" id="IPR058240">
    <property type="entry name" value="rSAM_sf"/>
</dbReference>
<dbReference type="InterPro" id="IPR005839">
    <property type="entry name" value="Methylthiotransferase"/>
</dbReference>
<dbReference type="CDD" id="cd01335">
    <property type="entry name" value="Radical_SAM"/>
    <property type="match status" value="1"/>
</dbReference>
<dbReference type="AlphaFoldDB" id="A0A0G2AHN9"/>
<dbReference type="SUPFAM" id="SSF102114">
    <property type="entry name" value="Radical SAM enzymes"/>
    <property type="match status" value="1"/>
</dbReference>
<evidence type="ECO:0000256" key="4">
    <source>
        <dbReference type="ARBA" id="ARBA00022679"/>
    </source>
</evidence>
<dbReference type="GO" id="GO:0005829">
    <property type="term" value="C:cytosol"/>
    <property type="evidence" value="ECO:0007669"/>
    <property type="project" value="TreeGrafter"/>
</dbReference>
<evidence type="ECO:0000256" key="12">
    <source>
        <dbReference type="ARBA" id="ARBA00081141"/>
    </source>
</evidence>
<evidence type="ECO:0000259" key="14">
    <source>
        <dbReference type="PROSITE" id="PS51449"/>
    </source>
</evidence>
<dbReference type="EMBL" id="LCRH01000043">
    <property type="protein sequence ID" value="KKW32079.1"/>
    <property type="molecule type" value="Genomic_DNA"/>
</dbReference>
<keyword evidence="8" id="KW-0411">Iron-sulfur</keyword>
<dbReference type="PANTHER" id="PTHR43020:SF2">
    <property type="entry name" value="MITOCHONDRIAL TRNA METHYLTHIOTRANSFERASE CDK5RAP1"/>
    <property type="match status" value="1"/>
</dbReference>
<dbReference type="GO" id="GO:0035597">
    <property type="term" value="F:tRNA-2-methylthio-N(6)-dimethylallyladenosine(37) synthase activity"/>
    <property type="evidence" value="ECO:0007669"/>
    <property type="project" value="UniProtKB-EC"/>
</dbReference>
<evidence type="ECO:0000313" key="16">
    <source>
        <dbReference type="EMBL" id="KKW32079.1"/>
    </source>
</evidence>
<keyword evidence="6" id="KW-0479">Metal-binding</keyword>
<evidence type="ECO:0000256" key="3">
    <source>
        <dbReference type="ARBA" id="ARBA00022485"/>
    </source>
</evidence>
<dbReference type="InterPro" id="IPR007197">
    <property type="entry name" value="rSAM"/>
</dbReference>
<proteinExistence type="predicted"/>
<dbReference type="SMART" id="SM00729">
    <property type="entry name" value="Elp3"/>
    <property type="match status" value="1"/>
</dbReference>
<dbReference type="Pfam" id="PF04055">
    <property type="entry name" value="Radical_SAM"/>
    <property type="match status" value="1"/>
</dbReference>
<dbReference type="PROSITE" id="PS51918">
    <property type="entry name" value="RADICAL_SAM"/>
    <property type="match status" value="1"/>
</dbReference>
<evidence type="ECO:0000259" key="13">
    <source>
        <dbReference type="PROSITE" id="PS50926"/>
    </source>
</evidence>
<dbReference type="PROSITE" id="PS51449">
    <property type="entry name" value="MTTASE_N"/>
    <property type="match status" value="1"/>
</dbReference>
<keyword evidence="5" id="KW-0949">S-adenosyl-L-methionine</keyword>
<dbReference type="Pfam" id="PF00919">
    <property type="entry name" value="UPF0004"/>
    <property type="match status" value="1"/>
</dbReference>
<name>A0A0G2AHN9_9BACT</name>
<dbReference type="PROSITE" id="PS50926">
    <property type="entry name" value="TRAM"/>
    <property type="match status" value="1"/>
</dbReference>
<reference evidence="16 17" key="1">
    <citation type="journal article" date="2015" name="Nature">
        <title>rRNA introns, odd ribosomes, and small enigmatic genomes across a large radiation of phyla.</title>
        <authorList>
            <person name="Brown C.T."/>
            <person name="Hug L.A."/>
            <person name="Thomas B.C."/>
            <person name="Sharon I."/>
            <person name="Castelle C.J."/>
            <person name="Singh A."/>
            <person name="Wilkins M.J."/>
            <person name="Williams K.H."/>
            <person name="Banfield J.F."/>
        </authorList>
    </citation>
    <scope>NUCLEOTIDE SEQUENCE [LARGE SCALE GENOMIC DNA]</scope>
</reference>